<dbReference type="Proteomes" id="UP000298416">
    <property type="component" value="Unassembled WGS sequence"/>
</dbReference>
<dbReference type="PANTHER" id="PTHR31680:SF4">
    <property type="entry name" value="LONGIFOLIA PROTEIN"/>
    <property type="match status" value="1"/>
</dbReference>
<evidence type="ECO:0000313" key="1">
    <source>
        <dbReference type="EMBL" id="KAG6386044.1"/>
    </source>
</evidence>
<gene>
    <name evidence="1" type="ORF">SASPL_154930</name>
</gene>
<protein>
    <submittedName>
        <fullName evidence="1">Uncharacterized protein</fullName>
    </submittedName>
</protein>
<evidence type="ECO:0000313" key="2">
    <source>
        <dbReference type="Proteomes" id="UP000298416"/>
    </source>
</evidence>
<organism evidence="1">
    <name type="scientific">Salvia splendens</name>
    <name type="common">Scarlet sage</name>
    <dbReference type="NCBI Taxonomy" id="180675"/>
    <lineage>
        <taxon>Eukaryota</taxon>
        <taxon>Viridiplantae</taxon>
        <taxon>Streptophyta</taxon>
        <taxon>Embryophyta</taxon>
        <taxon>Tracheophyta</taxon>
        <taxon>Spermatophyta</taxon>
        <taxon>Magnoliopsida</taxon>
        <taxon>eudicotyledons</taxon>
        <taxon>Gunneridae</taxon>
        <taxon>Pentapetalae</taxon>
        <taxon>asterids</taxon>
        <taxon>lamiids</taxon>
        <taxon>Lamiales</taxon>
        <taxon>Lamiaceae</taxon>
        <taxon>Nepetoideae</taxon>
        <taxon>Mentheae</taxon>
        <taxon>Salviinae</taxon>
        <taxon>Salvia</taxon>
        <taxon>Salvia subgen. Calosphace</taxon>
        <taxon>core Calosphace</taxon>
    </lineage>
</organism>
<reference evidence="1" key="2">
    <citation type="submission" date="2020-08" db="EMBL/GenBank/DDBJ databases">
        <title>Plant Genome Project.</title>
        <authorList>
            <person name="Zhang R.-G."/>
        </authorList>
    </citation>
    <scope>NUCLEOTIDE SEQUENCE</scope>
    <source>
        <strain evidence="1">Huo1</strain>
        <tissue evidence="1">Leaf</tissue>
    </source>
</reference>
<reference evidence="1" key="1">
    <citation type="submission" date="2018-01" db="EMBL/GenBank/DDBJ databases">
        <authorList>
            <person name="Mao J.F."/>
        </authorList>
    </citation>
    <scope>NUCLEOTIDE SEQUENCE</scope>
    <source>
        <strain evidence="1">Huo1</strain>
        <tissue evidence="1">Leaf</tissue>
    </source>
</reference>
<name>A0A8X8W173_SALSN</name>
<proteinExistence type="predicted"/>
<sequence length="153" mass="17688">MIGAAKAETAFPSVNSKIEKRLKDLEFTQSWKQCKLQNKSMRKDKIPFAQLEGIQASKHQQLSREAQMPQLQPQRGRHGLHSLHERDEERWKGVVCGDVMHHRWRWFDDEISGAVFHIECSMYKDLVNEIVIGEAAASAVRIKPVARRRPFAN</sequence>
<accession>A0A8X8W173</accession>
<keyword evidence="2" id="KW-1185">Reference proteome</keyword>
<dbReference type="GO" id="GO:0051513">
    <property type="term" value="P:regulation of monopolar cell growth"/>
    <property type="evidence" value="ECO:0007669"/>
    <property type="project" value="InterPro"/>
</dbReference>
<dbReference type="AlphaFoldDB" id="A0A8X8W173"/>
<dbReference type="PANTHER" id="PTHR31680">
    <property type="entry name" value="LONGIFOLIA PROTEIN"/>
    <property type="match status" value="1"/>
</dbReference>
<dbReference type="InterPro" id="IPR033334">
    <property type="entry name" value="LNG1/2"/>
</dbReference>
<comment type="caution">
    <text evidence="1">The sequence shown here is derived from an EMBL/GenBank/DDBJ whole genome shotgun (WGS) entry which is preliminary data.</text>
</comment>
<dbReference type="EMBL" id="PNBA02000022">
    <property type="protein sequence ID" value="KAG6386044.1"/>
    <property type="molecule type" value="Genomic_DNA"/>
</dbReference>